<dbReference type="Proteomes" id="UP000187406">
    <property type="component" value="Unassembled WGS sequence"/>
</dbReference>
<dbReference type="STRING" id="3775.A0A1Q3CU18"/>
<gene>
    <name evidence="2" type="ORF">CFOL_v3_27185</name>
</gene>
<evidence type="ECO:0000256" key="1">
    <source>
        <dbReference type="SAM" id="Phobius"/>
    </source>
</evidence>
<keyword evidence="1" id="KW-1133">Transmembrane helix</keyword>
<dbReference type="PANTHER" id="PTHR33116">
    <property type="entry name" value="REVERSE TRANSCRIPTASE ZINC-BINDING DOMAIN-CONTAINING PROTEIN-RELATED-RELATED"/>
    <property type="match status" value="1"/>
</dbReference>
<evidence type="ECO:0000313" key="3">
    <source>
        <dbReference type="Proteomes" id="UP000187406"/>
    </source>
</evidence>
<proteinExistence type="predicted"/>
<protein>
    <recommendedName>
        <fullName evidence="4">Zf-RVT domain-containing protein</fullName>
    </recommendedName>
</protein>
<dbReference type="OrthoDB" id="1748414at2759"/>
<accession>A0A1Q3CU18</accession>
<evidence type="ECO:0000313" key="2">
    <source>
        <dbReference type="EMBL" id="GAV83739.1"/>
    </source>
</evidence>
<comment type="caution">
    <text evidence="2">The sequence shown here is derived from an EMBL/GenBank/DDBJ whole genome shotgun (WGS) entry which is preliminary data.</text>
</comment>
<organism evidence="2 3">
    <name type="scientific">Cephalotus follicularis</name>
    <name type="common">Albany pitcher plant</name>
    <dbReference type="NCBI Taxonomy" id="3775"/>
    <lineage>
        <taxon>Eukaryota</taxon>
        <taxon>Viridiplantae</taxon>
        <taxon>Streptophyta</taxon>
        <taxon>Embryophyta</taxon>
        <taxon>Tracheophyta</taxon>
        <taxon>Spermatophyta</taxon>
        <taxon>Magnoliopsida</taxon>
        <taxon>eudicotyledons</taxon>
        <taxon>Gunneridae</taxon>
        <taxon>Pentapetalae</taxon>
        <taxon>rosids</taxon>
        <taxon>fabids</taxon>
        <taxon>Oxalidales</taxon>
        <taxon>Cephalotaceae</taxon>
        <taxon>Cephalotus</taxon>
    </lineage>
</organism>
<dbReference type="InParanoid" id="A0A1Q3CU18"/>
<dbReference type="EMBL" id="BDDD01002991">
    <property type="protein sequence ID" value="GAV83739.1"/>
    <property type="molecule type" value="Genomic_DNA"/>
</dbReference>
<feature type="transmembrane region" description="Helical" evidence="1">
    <location>
        <begin position="20"/>
        <end position="42"/>
    </location>
</feature>
<dbReference type="PANTHER" id="PTHR33116:SF78">
    <property type="entry name" value="OS12G0587133 PROTEIN"/>
    <property type="match status" value="1"/>
</dbReference>
<evidence type="ECO:0008006" key="4">
    <source>
        <dbReference type="Google" id="ProtNLM"/>
    </source>
</evidence>
<keyword evidence="1" id="KW-0812">Transmembrane</keyword>
<dbReference type="AlphaFoldDB" id="A0A1Q3CU18"/>
<name>A0A1Q3CU18_CEPFO</name>
<sequence length="203" mass="23935">MGRANSWLSSSLSFSGRLQLTLSSLFSILVFWCSTLMLLVAIMKECEAILRRFLWHGNGNYKKGGELAWNKVCRPKEEGGLGIKSTRAWNFAAILKHGWEICHKKKSVWTDWCYEVLLKEENFWHISVRSNCFWSWRKILQCRRILAQNLLYEVKNGKRFSLWFDPWLLGESITDKFGMRVIQDSGIPREARVCRVIRDRQWV</sequence>
<reference evidence="3" key="1">
    <citation type="submission" date="2016-04" db="EMBL/GenBank/DDBJ databases">
        <title>Cephalotus genome sequencing.</title>
        <authorList>
            <person name="Fukushima K."/>
            <person name="Hasebe M."/>
            <person name="Fang X."/>
        </authorList>
    </citation>
    <scope>NUCLEOTIDE SEQUENCE [LARGE SCALE GENOMIC DNA]</scope>
    <source>
        <strain evidence="3">cv. St1</strain>
    </source>
</reference>
<keyword evidence="1" id="KW-0472">Membrane</keyword>
<keyword evidence="3" id="KW-1185">Reference proteome</keyword>